<keyword evidence="2" id="KW-1185">Reference proteome</keyword>
<reference evidence="1 2" key="1">
    <citation type="submission" date="2019-04" db="EMBL/GenBank/DDBJ databases">
        <title>Novel bacteriophages capable of disrupting biofilms from clinical strains of Aeromonas hydrophila with intrinsic antibiotic resistance.</title>
        <authorList>
            <person name="Kabwe M."/>
            <person name="Brown T.L."/>
            <person name="Speirs L."/>
            <person name="Ku H."/>
            <person name="Leach M."/>
            <person name="Chan H.T."/>
            <person name="Petrovski S."/>
            <person name="Lock P."/>
            <person name="Tucci J."/>
        </authorList>
    </citation>
    <scope>NUCLEOTIDE SEQUENCE [LARGE SCALE GENOMIC DNA]</scope>
</reference>
<dbReference type="EMBL" id="MK838116">
    <property type="protein sequence ID" value="QDH47051.1"/>
    <property type="molecule type" value="Genomic_DNA"/>
</dbReference>
<evidence type="ECO:0000313" key="2">
    <source>
        <dbReference type="Proteomes" id="UP000318420"/>
    </source>
</evidence>
<protein>
    <submittedName>
        <fullName evidence="1">Uncharacterized protein</fullName>
    </submittedName>
</protein>
<proteinExistence type="predicted"/>
<accession>A0A514A1A3</accession>
<gene>
    <name evidence="1" type="ORF">LAh10_177</name>
</gene>
<sequence>MYNGITGGAVKFRLIGPQHADGTELSDYEQMMRAMRQDEQILTGMEEFEPETLFGPEVRLTQYGGMESYLDNIEYMAGFEALSPNFVYDRDNAVKDIFDGLVEDLVIDQRWVSKLRRFVYGFATKDNDHTEFFGTPYLGTHRIVFKTADRNNFFSDIIDVDEVRLRDELIRTRWVNKDFKVSSDAFNLSIVYLMHKVWVSNLPKNMKDEALINLVMLFHYRIMTSIMNHYFSYLVKPSVAQTAYNKLSMKFDIKRFGSWNELFKARGEFVINPKTGIHFDTFTKLNDDKRIVYMVNDMESRLKGVINDYTKVLYEIKDNVDLVATDNGLAMMDGEVNIKDVQKHVNKYRNYINGVVNDGTSFYKQELVGYAARAVDDSRTSTQFEDKLTMVIRDFPAQYNHKKGEDYREFVDDCVIHLFEYLSSNSIRHTDLKNVVYKLRGAYTSNKSSNALLHKLRRNGDEIIRAMTGIRTQYTVSSLRTALMLYIVIRTLTLEYYK</sequence>
<name>A0A514A1A3_9CAUD</name>
<evidence type="ECO:0000313" key="1">
    <source>
        <dbReference type="EMBL" id="QDH47051.1"/>
    </source>
</evidence>
<dbReference type="Proteomes" id="UP000318420">
    <property type="component" value="Segment"/>
</dbReference>
<organism evidence="1 2">
    <name type="scientific">Aeromonas phage LAh10</name>
    <dbReference type="NCBI Taxonomy" id="2591025"/>
    <lineage>
        <taxon>Viruses</taxon>
        <taxon>Duplodnaviria</taxon>
        <taxon>Heunggongvirae</taxon>
        <taxon>Uroviricota</taxon>
        <taxon>Caudoviricetes</taxon>
        <taxon>Chimalliviridae</taxon>
        <taxon>Ludhianavirus</taxon>
        <taxon>Ludhianavirus LAh10</taxon>
    </lineage>
</organism>